<dbReference type="Gene3D" id="3.40.50.150">
    <property type="entry name" value="Vaccinia Virus protein VP39"/>
    <property type="match status" value="1"/>
</dbReference>
<keyword evidence="7" id="KW-0687">Ribonucleoprotein</keyword>
<evidence type="ECO:0000256" key="6">
    <source>
        <dbReference type="HAMAP-Rule" id="MF_00735"/>
    </source>
</evidence>
<comment type="subcellular location">
    <subcellularLocation>
        <location evidence="6">Cytoplasm</location>
    </subcellularLocation>
</comment>
<keyword evidence="4 6" id="KW-0808">Transferase</keyword>
<dbReference type="AlphaFoldDB" id="A0A5K7Z810"/>
<dbReference type="NCBIfam" id="TIGR00406">
    <property type="entry name" value="prmA"/>
    <property type="match status" value="1"/>
</dbReference>
<evidence type="ECO:0000256" key="5">
    <source>
        <dbReference type="ARBA" id="ARBA00022691"/>
    </source>
</evidence>
<feature type="binding site" evidence="6">
    <location>
        <position position="176"/>
    </location>
    <ligand>
        <name>S-adenosyl-L-methionine</name>
        <dbReference type="ChEBI" id="CHEBI:59789"/>
    </ligand>
</feature>
<evidence type="ECO:0000313" key="7">
    <source>
        <dbReference type="EMBL" id="BBO76890.1"/>
    </source>
</evidence>
<name>A0A5K7Z810_9BACT</name>
<feature type="binding site" evidence="6">
    <location>
        <position position="155"/>
    </location>
    <ligand>
        <name>S-adenosyl-L-methionine</name>
        <dbReference type="ChEBI" id="CHEBI:59789"/>
    </ligand>
</feature>
<gene>
    <name evidence="6 7" type="primary">prmA</name>
    <name evidence="7" type="ORF">DSCW_43070</name>
</gene>
<keyword evidence="8" id="KW-1185">Reference proteome</keyword>
<dbReference type="Proteomes" id="UP000427769">
    <property type="component" value="Chromosome"/>
</dbReference>
<accession>A0A5K7Z810</accession>
<keyword evidence="3 6" id="KW-0489">Methyltransferase</keyword>
<evidence type="ECO:0000256" key="2">
    <source>
        <dbReference type="ARBA" id="ARBA00022490"/>
    </source>
</evidence>
<dbReference type="GO" id="GO:0032259">
    <property type="term" value="P:methylation"/>
    <property type="evidence" value="ECO:0007669"/>
    <property type="project" value="UniProtKB-KW"/>
</dbReference>
<evidence type="ECO:0000256" key="4">
    <source>
        <dbReference type="ARBA" id="ARBA00022679"/>
    </source>
</evidence>
<sequence>MKWIAAKVVFDCPDIGLAADLVADTFYSLGLKGVVVNDPQMDPKPDWADDAVPPPQEPAVIGYFADTDQAAEKCRRLEDALMHLQKASGIVTRVVYSRIDEQDWAEAWKEYFWPEQITDTIVVKPSWREYAAKPNEIILEIDPGMAFGTGTHPTTALCIRQIQSHLQPGDTFLDVGTGSGILMIAAAKLGAINACGVDNDEVAVSVAEKNLLANGVQDYRLMTGNLVEQVDSTFHVVAANILAEVILDLLPDVTAVLEPNGILICSGIIVEKKESVLSGLEKSGLTVIEILEKGGWVAIAARKTEA</sequence>
<dbReference type="EMBL" id="AP021875">
    <property type="protein sequence ID" value="BBO76890.1"/>
    <property type="molecule type" value="Genomic_DNA"/>
</dbReference>
<comment type="function">
    <text evidence="6">Methylates ribosomal protein L11.</text>
</comment>
<dbReference type="InterPro" id="IPR050078">
    <property type="entry name" value="Ribosomal_L11_MeTrfase_PrmA"/>
</dbReference>
<protein>
    <recommendedName>
        <fullName evidence="6">Ribosomal protein L11 methyltransferase</fullName>
        <shortName evidence="6">L11 Mtase</shortName>
        <ecNumber evidence="6">2.1.1.-</ecNumber>
    </recommendedName>
</protein>
<feature type="binding site" evidence="6">
    <location>
        <position position="240"/>
    </location>
    <ligand>
        <name>S-adenosyl-L-methionine</name>
        <dbReference type="ChEBI" id="CHEBI:59789"/>
    </ligand>
</feature>
<proteinExistence type="inferred from homology"/>
<dbReference type="InterPro" id="IPR004498">
    <property type="entry name" value="Ribosomal_PrmA_MeTrfase"/>
</dbReference>
<dbReference type="HAMAP" id="MF_00735">
    <property type="entry name" value="Methyltr_PrmA"/>
    <property type="match status" value="1"/>
</dbReference>
<keyword evidence="5 6" id="KW-0949">S-adenosyl-L-methionine</keyword>
<dbReference type="EC" id="2.1.1.-" evidence="6"/>
<evidence type="ECO:0000256" key="1">
    <source>
        <dbReference type="ARBA" id="ARBA00009741"/>
    </source>
</evidence>
<keyword evidence="2 6" id="KW-0963">Cytoplasm</keyword>
<keyword evidence="7" id="KW-0689">Ribosomal protein</keyword>
<dbReference type="GO" id="GO:0005840">
    <property type="term" value="C:ribosome"/>
    <property type="evidence" value="ECO:0007669"/>
    <property type="project" value="UniProtKB-KW"/>
</dbReference>
<dbReference type="PIRSF" id="PIRSF000401">
    <property type="entry name" value="RPL11_MTase"/>
    <property type="match status" value="1"/>
</dbReference>
<comment type="catalytic activity">
    <reaction evidence="6">
        <text>L-lysyl-[protein] + 3 S-adenosyl-L-methionine = N(6),N(6),N(6)-trimethyl-L-lysyl-[protein] + 3 S-adenosyl-L-homocysteine + 3 H(+)</text>
        <dbReference type="Rhea" id="RHEA:54192"/>
        <dbReference type="Rhea" id="RHEA-COMP:9752"/>
        <dbReference type="Rhea" id="RHEA-COMP:13826"/>
        <dbReference type="ChEBI" id="CHEBI:15378"/>
        <dbReference type="ChEBI" id="CHEBI:29969"/>
        <dbReference type="ChEBI" id="CHEBI:57856"/>
        <dbReference type="ChEBI" id="CHEBI:59789"/>
        <dbReference type="ChEBI" id="CHEBI:61961"/>
    </reaction>
</comment>
<reference evidence="7 8" key="1">
    <citation type="submission" date="2019-11" db="EMBL/GenBank/DDBJ databases">
        <title>Comparative genomics of hydrocarbon-degrading Desulfosarcina strains.</title>
        <authorList>
            <person name="Watanabe M."/>
            <person name="Kojima H."/>
            <person name="Fukui M."/>
        </authorList>
    </citation>
    <scope>NUCLEOTIDE SEQUENCE [LARGE SCALE GENOMIC DNA]</scope>
    <source>
        <strain evidence="7 8">PP31</strain>
    </source>
</reference>
<dbReference type="OrthoDB" id="9785995at2"/>
<feature type="binding site" evidence="6">
    <location>
        <position position="198"/>
    </location>
    <ligand>
        <name>S-adenosyl-L-methionine</name>
        <dbReference type="ChEBI" id="CHEBI:59789"/>
    </ligand>
</feature>
<dbReference type="PANTHER" id="PTHR43648:SF1">
    <property type="entry name" value="ELECTRON TRANSFER FLAVOPROTEIN BETA SUBUNIT LYSINE METHYLTRANSFERASE"/>
    <property type="match status" value="1"/>
</dbReference>
<dbReference type="InterPro" id="IPR029063">
    <property type="entry name" value="SAM-dependent_MTases_sf"/>
</dbReference>
<dbReference type="Pfam" id="PF06325">
    <property type="entry name" value="PrmA"/>
    <property type="match status" value="1"/>
</dbReference>
<dbReference type="GO" id="GO:0005737">
    <property type="term" value="C:cytoplasm"/>
    <property type="evidence" value="ECO:0007669"/>
    <property type="project" value="UniProtKB-SubCell"/>
</dbReference>
<dbReference type="GO" id="GO:0016279">
    <property type="term" value="F:protein-lysine N-methyltransferase activity"/>
    <property type="evidence" value="ECO:0007669"/>
    <property type="project" value="RHEA"/>
</dbReference>
<dbReference type="PANTHER" id="PTHR43648">
    <property type="entry name" value="ELECTRON TRANSFER FLAVOPROTEIN BETA SUBUNIT LYSINE METHYLTRANSFERASE"/>
    <property type="match status" value="1"/>
</dbReference>
<organism evidence="7 8">
    <name type="scientific">Desulfosarcina widdelii</name>
    <dbReference type="NCBI Taxonomy" id="947919"/>
    <lineage>
        <taxon>Bacteria</taxon>
        <taxon>Pseudomonadati</taxon>
        <taxon>Thermodesulfobacteriota</taxon>
        <taxon>Desulfobacteria</taxon>
        <taxon>Desulfobacterales</taxon>
        <taxon>Desulfosarcinaceae</taxon>
        <taxon>Desulfosarcina</taxon>
    </lineage>
</organism>
<dbReference type="KEGG" id="dwd:DSCW_43070"/>
<dbReference type="SUPFAM" id="SSF53335">
    <property type="entry name" value="S-adenosyl-L-methionine-dependent methyltransferases"/>
    <property type="match status" value="1"/>
</dbReference>
<dbReference type="RefSeq" id="WP_155305691.1">
    <property type="nucleotide sequence ID" value="NZ_AP021875.1"/>
</dbReference>
<dbReference type="CDD" id="cd02440">
    <property type="entry name" value="AdoMet_MTases"/>
    <property type="match status" value="1"/>
</dbReference>
<evidence type="ECO:0000313" key="8">
    <source>
        <dbReference type="Proteomes" id="UP000427769"/>
    </source>
</evidence>
<comment type="similarity">
    <text evidence="1 6">Belongs to the methyltransferase superfamily. PrmA family.</text>
</comment>
<evidence type="ECO:0000256" key="3">
    <source>
        <dbReference type="ARBA" id="ARBA00022603"/>
    </source>
</evidence>